<keyword evidence="2" id="KW-1185">Reference proteome</keyword>
<name>A0A5C1QAT8_9SPIO</name>
<protein>
    <submittedName>
        <fullName evidence="1">Uncharacterized protein</fullName>
    </submittedName>
</protein>
<dbReference type="EMBL" id="CP035807">
    <property type="protein sequence ID" value="QEN04631.1"/>
    <property type="molecule type" value="Genomic_DNA"/>
</dbReference>
<evidence type="ECO:0000313" key="2">
    <source>
        <dbReference type="Proteomes" id="UP000323824"/>
    </source>
</evidence>
<dbReference type="KEGG" id="sper:EW093_07915"/>
<dbReference type="RefSeq" id="WP_149567874.1">
    <property type="nucleotide sequence ID" value="NZ_CP035807.1"/>
</dbReference>
<dbReference type="Proteomes" id="UP000323824">
    <property type="component" value="Chromosome"/>
</dbReference>
<accession>A0A5C1QAT8</accession>
<dbReference type="AlphaFoldDB" id="A0A5C1QAT8"/>
<dbReference type="OrthoDB" id="370856at2"/>
<organism evidence="1 2">
    <name type="scientific">Thiospirochaeta perfilievii</name>
    <dbReference type="NCBI Taxonomy" id="252967"/>
    <lineage>
        <taxon>Bacteria</taxon>
        <taxon>Pseudomonadati</taxon>
        <taxon>Spirochaetota</taxon>
        <taxon>Spirochaetia</taxon>
        <taxon>Spirochaetales</taxon>
        <taxon>Spirochaetaceae</taxon>
        <taxon>Thiospirochaeta</taxon>
    </lineage>
</organism>
<reference evidence="1 2" key="1">
    <citation type="submission" date="2019-02" db="EMBL/GenBank/DDBJ databases">
        <authorList>
            <person name="Fomenkov A."/>
            <person name="Dubinina G."/>
            <person name="Grabovich M."/>
            <person name="Vincze T."/>
            <person name="Roberts R.J."/>
        </authorList>
    </citation>
    <scope>NUCLEOTIDE SEQUENCE [LARGE SCALE GENOMIC DNA]</scope>
    <source>
        <strain evidence="1 2">P</strain>
    </source>
</reference>
<gene>
    <name evidence="1" type="ORF">EW093_07915</name>
</gene>
<sequence length="361" mass="40294">MVKKVLFVLIFTTVFTLFSEVDIDASLNGVLGVTRDNSGDFTSSSLASGSLTIKSTNSSDVKSQLTLDFLSYRSVGTLSISKAWIKFRFPLFRVTLGKNRITWGEGAAFNAGDVIFDDYIDPIKQNLEEVDLTADELRSVNRTLAQVIFPLGRFTYTELIYLPYDFLSTDDLSVIATGATPVEKGFESHSYGGRFVTRLGGIKLETGYIYNGDRGVHKPYISINGTSGVDYHLSSSINIQNGNSDFDLWKESLKISSGAFYIFDFEDDKTLTLRLESQIKPFGDWELDALELYPELSLVPNDEISLFLRGIINPLDFTLKSTFGLNWKTYQGFSIGSFISSNITSNNYMDTKLTVSVTHKF</sequence>
<proteinExistence type="predicted"/>
<evidence type="ECO:0000313" key="1">
    <source>
        <dbReference type="EMBL" id="QEN04631.1"/>
    </source>
</evidence>
<reference evidence="1 2" key="2">
    <citation type="submission" date="2019-09" db="EMBL/GenBank/DDBJ databases">
        <title>Complete Genome Sequence and Methylome Analysis of free living Spirochaetas.</title>
        <authorList>
            <person name="Leshcheva N."/>
            <person name="Mikheeva N."/>
        </authorList>
    </citation>
    <scope>NUCLEOTIDE SEQUENCE [LARGE SCALE GENOMIC DNA]</scope>
    <source>
        <strain evidence="1 2">P</strain>
    </source>
</reference>